<dbReference type="RefSeq" id="WP_062251791.1">
    <property type="nucleotide sequence ID" value="NZ_CP014229.1"/>
</dbReference>
<dbReference type="AlphaFoldDB" id="A0A120KLU7"/>
<dbReference type="Gene3D" id="1.10.3730.20">
    <property type="match status" value="1"/>
</dbReference>
<gene>
    <name evidence="3" type="ORF">AXF13_04430</name>
</gene>
<dbReference type="Proteomes" id="UP000069241">
    <property type="component" value="Chromosome"/>
</dbReference>
<dbReference type="PANTHER" id="PTHR22911">
    <property type="entry name" value="ACYL-MALONYL CONDENSING ENZYME-RELATED"/>
    <property type="match status" value="1"/>
</dbReference>
<feature type="transmembrane region" description="Helical" evidence="1">
    <location>
        <begin position="41"/>
        <end position="58"/>
    </location>
</feature>
<sequence>MQRNDRLSGYVWILLAAFFWSLIGVISKICMSAGVSPLETAFWRAAFGGALFLVHAALHKGLFIRPRDAGIFLLFGVWGVGVFFGATQYAIQLSGAAMAVVLLYTAPVWVAVFSRLLFRERISPRKIGAISVALTGTTLVCFSGGSLPGRTSLLGIGCGLLTGLCYASHYPFYRWWQNRYATATIYGFMLAGGVLALWFCVPVSLNHEPRVWFWLAVLGVTSTFFAYTCYGQGLKRISLVRAAVTCHLEPVLSTLWVWLFWQENFSLGGWFGSGLVLAAVLLLTTDKSRD</sequence>
<feature type="transmembrane region" description="Helical" evidence="1">
    <location>
        <begin position="185"/>
        <end position="205"/>
    </location>
</feature>
<dbReference type="InterPro" id="IPR000620">
    <property type="entry name" value="EamA_dom"/>
</dbReference>
<feature type="domain" description="EamA" evidence="2">
    <location>
        <begin position="154"/>
        <end position="284"/>
    </location>
</feature>
<name>A0A120KLU7_9BACT</name>
<dbReference type="SUPFAM" id="SSF103481">
    <property type="entry name" value="Multidrug resistance efflux transporter EmrE"/>
    <property type="match status" value="2"/>
</dbReference>
<accession>A0A120KLU7</accession>
<dbReference type="GO" id="GO:0016020">
    <property type="term" value="C:membrane"/>
    <property type="evidence" value="ECO:0007669"/>
    <property type="project" value="InterPro"/>
</dbReference>
<feature type="domain" description="EamA" evidence="2">
    <location>
        <begin position="8"/>
        <end position="140"/>
    </location>
</feature>
<dbReference type="PANTHER" id="PTHR22911:SF79">
    <property type="entry name" value="MOBA-LIKE NTP TRANSFERASE DOMAIN-CONTAINING PROTEIN"/>
    <property type="match status" value="1"/>
</dbReference>
<dbReference type="Pfam" id="PF00892">
    <property type="entry name" value="EamA"/>
    <property type="match status" value="2"/>
</dbReference>
<keyword evidence="1" id="KW-0812">Transmembrane</keyword>
<dbReference type="STRING" id="44742.AXF13_04430"/>
<organism evidence="3 4">
    <name type="scientific">Desulfovibrio fairfieldensis</name>
    <dbReference type="NCBI Taxonomy" id="44742"/>
    <lineage>
        <taxon>Bacteria</taxon>
        <taxon>Pseudomonadati</taxon>
        <taxon>Thermodesulfobacteriota</taxon>
        <taxon>Desulfovibrionia</taxon>
        <taxon>Desulfovibrionales</taxon>
        <taxon>Desulfovibrionaceae</taxon>
        <taxon>Desulfovibrio</taxon>
    </lineage>
</organism>
<keyword evidence="1" id="KW-1133">Transmembrane helix</keyword>
<feature type="transmembrane region" description="Helical" evidence="1">
    <location>
        <begin position="97"/>
        <end position="118"/>
    </location>
</feature>
<evidence type="ECO:0000256" key="1">
    <source>
        <dbReference type="SAM" id="Phobius"/>
    </source>
</evidence>
<dbReference type="InterPro" id="IPR037185">
    <property type="entry name" value="EmrE-like"/>
</dbReference>
<keyword evidence="4" id="KW-1185">Reference proteome</keyword>
<feature type="transmembrane region" description="Helical" evidence="1">
    <location>
        <begin position="12"/>
        <end position="35"/>
    </location>
</feature>
<feature type="transmembrane region" description="Helical" evidence="1">
    <location>
        <begin position="267"/>
        <end position="285"/>
    </location>
</feature>
<keyword evidence="1" id="KW-0472">Membrane</keyword>
<proteinExistence type="predicted"/>
<feature type="transmembrane region" description="Helical" evidence="1">
    <location>
        <begin position="153"/>
        <end position="173"/>
    </location>
</feature>
<evidence type="ECO:0000259" key="2">
    <source>
        <dbReference type="Pfam" id="PF00892"/>
    </source>
</evidence>
<feature type="transmembrane region" description="Helical" evidence="1">
    <location>
        <begin position="70"/>
        <end position="91"/>
    </location>
</feature>
<feature type="transmembrane region" description="Helical" evidence="1">
    <location>
        <begin position="211"/>
        <end position="230"/>
    </location>
</feature>
<feature type="transmembrane region" description="Helical" evidence="1">
    <location>
        <begin position="127"/>
        <end position="147"/>
    </location>
</feature>
<reference evidence="4" key="1">
    <citation type="submission" date="2016-02" db="EMBL/GenBank/DDBJ databases">
        <authorList>
            <person name="Holder M.E."/>
            <person name="Ajami N.J."/>
            <person name="Petrosino J.F."/>
        </authorList>
    </citation>
    <scope>NUCLEOTIDE SEQUENCE [LARGE SCALE GENOMIC DNA]</scope>
    <source>
        <strain evidence="4">CCUG 45958</strain>
    </source>
</reference>
<evidence type="ECO:0000313" key="4">
    <source>
        <dbReference type="Proteomes" id="UP000069241"/>
    </source>
</evidence>
<feature type="transmembrane region" description="Helical" evidence="1">
    <location>
        <begin position="242"/>
        <end position="261"/>
    </location>
</feature>
<evidence type="ECO:0000313" key="3">
    <source>
        <dbReference type="EMBL" id="AMD89416.1"/>
    </source>
</evidence>
<dbReference type="EMBL" id="CP014229">
    <property type="protein sequence ID" value="AMD89416.1"/>
    <property type="molecule type" value="Genomic_DNA"/>
</dbReference>
<protein>
    <recommendedName>
        <fullName evidence="2">EamA domain-containing protein</fullName>
    </recommendedName>
</protein>
<dbReference type="KEGG" id="dfi:AXF13_04430"/>